<evidence type="ECO:0000313" key="3">
    <source>
        <dbReference type="Proteomes" id="UP001295740"/>
    </source>
</evidence>
<gene>
    <name evidence="2" type="ORF">KHLLAP_LOCUS7720</name>
</gene>
<feature type="chain" id="PRO_5042496673" evidence="1">
    <location>
        <begin position="21"/>
        <end position="182"/>
    </location>
</feature>
<keyword evidence="3" id="KW-1185">Reference proteome</keyword>
<accession>A0AAI8VMD7</accession>
<sequence length="182" mass="19621">MRFFAQLAAFAATAVTLASANSVTFVNQDATKRTIYFTGTAPVDKVEIAGNAQMKVSMPISWIGNAYSVSEGAENVPGMLAEFTFQGWNDLTWFDVSAIVKPADINGVKEIYPATEVEATLKSKYSGCSVFPCPTVYYHPNDVQTVSTPETDLICTLGNSNVLVSRDVGEGLVSRNYVLGKL</sequence>
<proteinExistence type="predicted"/>
<keyword evidence="1" id="KW-0732">Signal</keyword>
<protein>
    <submittedName>
        <fullName evidence="2">Uu.00g084380.m01.CDS01</fullName>
    </submittedName>
</protein>
<dbReference type="EMBL" id="CAUWAG010000010">
    <property type="protein sequence ID" value="CAJ2507252.1"/>
    <property type="molecule type" value="Genomic_DNA"/>
</dbReference>
<comment type="caution">
    <text evidence="2">The sequence shown here is derived from an EMBL/GenBank/DDBJ whole genome shotgun (WGS) entry which is preliminary data.</text>
</comment>
<evidence type="ECO:0000256" key="1">
    <source>
        <dbReference type="SAM" id="SignalP"/>
    </source>
</evidence>
<feature type="signal peptide" evidence="1">
    <location>
        <begin position="1"/>
        <end position="20"/>
    </location>
</feature>
<dbReference type="AlphaFoldDB" id="A0AAI8VMD7"/>
<dbReference type="Proteomes" id="UP001295740">
    <property type="component" value="Unassembled WGS sequence"/>
</dbReference>
<name>A0AAI8VMD7_9PEZI</name>
<organism evidence="2 3">
    <name type="scientific">Anthostomella pinea</name>
    <dbReference type="NCBI Taxonomy" id="933095"/>
    <lineage>
        <taxon>Eukaryota</taxon>
        <taxon>Fungi</taxon>
        <taxon>Dikarya</taxon>
        <taxon>Ascomycota</taxon>
        <taxon>Pezizomycotina</taxon>
        <taxon>Sordariomycetes</taxon>
        <taxon>Xylariomycetidae</taxon>
        <taxon>Xylariales</taxon>
        <taxon>Xylariaceae</taxon>
        <taxon>Anthostomella</taxon>
    </lineage>
</organism>
<evidence type="ECO:0000313" key="2">
    <source>
        <dbReference type="EMBL" id="CAJ2507252.1"/>
    </source>
</evidence>
<reference evidence="2" key="1">
    <citation type="submission" date="2023-10" db="EMBL/GenBank/DDBJ databases">
        <authorList>
            <person name="Hackl T."/>
        </authorList>
    </citation>
    <scope>NUCLEOTIDE SEQUENCE</scope>
</reference>